<evidence type="ECO:0000256" key="1">
    <source>
        <dbReference type="SAM" id="Phobius"/>
    </source>
</evidence>
<evidence type="ECO:0000313" key="2">
    <source>
        <dbReference type="EMBL" id="RDH82160.1"/>
    </source>
</evidence>
<name>A0A370DC56_9GAMM</name>
<evidence type="ECO:0008006" key="4">
    <source>
        <dbReference type="Google" id="ProtNLM"/>
    </source>
</evidence>
<keyword evidence="1" id="KW-0812">Transmembrane</keyword>
<sequence>MNYTVSETSLQIRKKNILLGAFFSLLLVAAIVTGHMQYPKTYDDVLLWSVAAFVVLGNLINYYRYNRYLRLIRDHRIEIDGDNVLFWTNGERSVLDVKEITMLTFYRRKGELQHIQLKLKSNRGIRLEGYGELEQLGRTIADRIPKEQVIGREP</sequence>
<dbReference type="Proteomes" id="UP000254771">
    <property type="component" value="Unassembled WGS sequence"/>
</dbReference>
<protein>
    <recommendedName>
        <fullName evidence="4">DUF304 domain-containing protein</fullName>
    </recommendedName>
</protein>
<comment type="caution">
    <text evidence="2">The sequence shown here is derived from an EMBL/GenBank/DDBJ whole genome shotgun (WGS) entry which is preliminary data.</text>
</comment>
<feature type="transmembrane region" description="Helical" evidence="1">
    <location>
        <begin position="45"/>
        <end position="63"/>
    </location>
</feature>
<reference evidence="2 3" key="1">
    <citation type="journal article" date="2018" name="ISME J.">
        <title>Endosymbiont genomes yield clues of tubeworm success.</title>
        <authorList>
            <person name="Li Y."/>
            <person name="Liles M.R."/>
            <person name="Halanych K.M."/>
        </authorList>
    </citation>
    <scope>NUCLEOTIDE SEQUENCE [LARGE SCALE GENOMIC DNA]</scope>
    <source>
        <strain evidence="2">A1462</strain>
    </source>
</reference>
<keyword evidence="1" id="KW-1133">Transmembrane helix</keyword>
<accession>A0A370DC56</accession>
<keyword evidence="1" id="KW-0472">Membrane</keyword>
<organism evidence="2 3">
    <name type="scientific">endosymbiont of Escarpia spicata</name>
    <dbReference type="NCBI Taxonomy" id="2200908"/>
    <lineage>
        <taxon>Bacteria</taxon>
        <taxon>Pseudomonadati</taxon>
        <taxon>Pseudomonadota</taxon>
        <taxon>Gammaproteobacteria</taxon>
        <taxon>sulfur-oxidizing symbionts</taxon>
    </lineage>
</organism>
<evidence type="ECO:0000313" key="3">
    <source>
        <dbReference type="Proteomes" id="UP000254771"/>
    </source>
</evidence>
<proteinExistence type="predicted"/>
<keyword evidence="3" id="KW-1185">Reference proteome</keyword>
<dbReference type="EMBL" id="QFXE01000021">
    <property type="protein sequence ID" value="RDH82160.1"/>
    <property type="molecule type" value="Genomic_DNA"/>
</dbReference>
<gene>
    <name evidence="2" type="ORF">DIZ78_17245</name>
</gene>
<feature type="transmembrane region" description="Helical" evidence="1">
    <location>
        <begin position="16"/>
        <end position="33"/>
    </location>
</feature>
<dbReference type="AlphaFoldDB" id="A0A370DC56"/>